<dbReference type="Gene3D" id="3.30.530.20">
    <property type="match status" value="1"/>
</dbReference>
<dbReference type="OrthoDB" id="384974at2"/>
<comment type="caution">
    <text evidence="3">The sequence shown here is derived from an EMBL/GenBank/DDBJ whole genome shotgun (WGS) entry which is preliminary data.</text>
</comment>
<evidence type="ECO:0000313" key="3">
    <source>
        <dbReference type="EMBL" id="TWI25069.1"/>
    </source>
</evidence>
<dbReference type="InterPro" id="IPR023393">
    <property type="entry name" value="START-like_dom_sf"/>
</dbReference>
<name>A0A562MYS0_9SPHI</name>
<organism evidence="3 4">
    <name type="scientific">Sphingobacterium siyangense</name>
    <dbReference type="NCBI Taxonomy" id="459529"/>
    <lineage>
        <taxon>Bacteria</taxon>
        <taxon>Pseudomonadati</taxon>
        <taxon>Bacteroidota</taxon>
        <taxon>Sphingobacteriia</taxon>
        <taxon>Sphingobacteriales</taxon>
        <taxon>Sphingobacteriaceae</taxon>
        <taxon>Sphingobacterium</taxon>
    </lineage>
</organism>
<evidence type="ECO:0000256" key="1">
    <source>
        <dbReference type="ARBA" id="ARBA00006817"/>
    </source>
</evidence>
<comment type="similarity">
    <text evidence="1">Belongs to the AHA1 family.</text>
</comment>
<accession>A0A562MYS0</accession>
<evidence type="ECO:0000313" key="4">
    <source>
        <dbReference type="Proteomes" id="UP000315908"/>
    </source>
</evidence>
<feature type="domain" description="Activator of Hsp90 ATPase homologue 1/2-like C-terminal" evidence="2">
    <location>
        <begin position="22"/>
        <end position="117"/>
    </location>
</feature>
<protein>
    <submittedName>
        <fullName evidence="3">Activator of Hsp90 ATPase-like protein</fullName>
    </submittedName>
</protein>
<dbReference type="Proteomes" id="UP000315908">
    <property type="component" value="Unassembled WGS sequence"/>
</dbReference>
<gene>
    <name evidence="3" type="ORF">IQ31_00659</name>
</gene>
<dbReference type="EMBL" id="VLKR01000002">
    <property type="protein sequence ID" value="TWI25069.1"/>
    <property type="molecule type" value="Genomic_DNA"/>
</dbReference>
<dbReference type="AlphaFoldDB" id="A0A562MYS0"/>
<proteinExistence type="inferred from homology"/>
<dbReference type="SUPFAM" id="SSF55961">
    <property type="entry name" value="Bet v1-like"/>
    <property type="match status" value="1"/>
</dbReference>
<dbReference type="Pfam" id="PF08327">
    <property type="entry name" value="AHSA1"/>
    <property type="match status" value="1"/>
</dbReference>
<sequence>MKHKDRPVKNLVSVILVEKQLADVWKYWNDADAIMQWNIPFDDWHCPAVHIDFREGGMFNFRMEQKNSREGFDYVGVYDEIIWMEYIESTSGGRTCVVEFQAIDNNTIIRETFEPDTFTPLDLQQSFTDGVLLSFKKFIENKSL</sequence>
<reference evidence="3 4" key="1">
    <citation type="journal article" date="2015" name="Stand. Genomic Sci.">
        <title>Genomic Encyclopedia of Bacterial and Archaeal Type Strains, Phase III: the genomes of soil and plant-associated and newly described type strains.</title>
        <authorList>
            <person name="Whitman W.B."/>
            <person name="Woyke T."/>
            <person name="Klenk H.P."/>
            <person name="Zhou Y."/>
            <person name="Lilburn T.G."/>
            <person name="Beck B.J."/>
            <person name="De Vos P."/>
            <person name="Vandamme P."/>
            <person name="Eisen J.A."/>
            <person name="Garrity G."/>
            <person name="Hugenholtz P."/>
            <person name="Kyrpides N.C."/>
        </authorList>
    </citation>
    <scope>NUCLEOTIDE SEQUENCE [LARGE SCALE GENOMIC DNA]</scope>
    <source>
        <strain evidence="3 4">CGMCC 1.6855</strain>
    </source>
</reference>
<dbReference type="InterPro" id="IPR013538">
    <property type="entry name" value="ASHA1/2-like_C"/>
</dbReference>
<dbReference type="RefSeq" id="WP_088162064.1">
    <property type="nucleotide sequence ID" value="NZ_DAIRPU010000005.1"/>
</dbReference>
<evidence type="ECO:0000259" key="2">
    <source>
        <dbReference type="Pfam" id="PF08327"/>
    </source>
</evidence>